<name>A0A382WS31_9ZZZZ</name>
<evidence type="ECO:0008006" key="2">
    <source>
        <dbReference type="Google" id="ProtNLM"/>
    </source>
</evidence>
<accession>A0A382WS31</accession>
<organism evidence="1">
    <name type="scientific">marine metagenome</name>
    <dbReference type="NCBI Taxonomy" id="408172"/>
    <lineage>
        <taxon>unclassified sequences</taxon>
        <taxon>metagenomes</taxon>
        <taxon>ecological metagenomes</taxon>
    </lineage>
</organism>
<gene>
    <name evidence="1" type="ORF">METZ01_LOCUS414510</name>
</gene>
<dbReference type="AlphaFoldDB" id="A0A382WS31"/>
<evidence type="ECO:0000313" key="1">
    <source>
        <dbReference type="EMBL" id="SVD61656.1"/>
    </source>
</evidence>
<sequence>MLGEDMVLKPVACIHCGETEEIKKRGKTEQGKQRYSCPNKDCEVGSFILDYSDRGRLRKTKEQIS</sequence>
<reference evidence="1" key="1">
    <citation type="submission" date="2018-05" db="EMBL/GenBank/DDBJ databases">
        <authorList>
            <person name="Lanie J.A."/>
            <person name="Ng W.-L."/>
            <person name="Kazmierczak K.M."/>
            <person name="Andrzejewski T.M."/>
            <person name="Davidsen T.M."/>
            <person name="Wayne K.J."/>
            <person name="Tettelin H."/>
            <person name="Glass J.I."/>
            <person name="Rusch D."/>
            <person name="Podicherti R."/>
            <person name="Tsui H.-C.T."/>
            <person name="Winkler M.E."/>
        </authorList>
    </citation>
    <scope>NUCLEOTIDE SEQUENCE</scope>
</reference>
<protein>
    <recommendedName>
        <fullName evidence="2">InsA N-terminal domain-containing protein</fullName>
    </recommendedName>
</protein>
<dbReference type="EMBL" id="UINC01162094">
    <property type="protein sequence ID" value="SVD61656.1"/>
    <property type="molecule type" value="Genomic_DNA"/>
</dbReference>
<proteinExistence type="predicted"/>